<organism evidence="7 8">
    <name type="scientific">Pleodorina starrii</name>
    <dbReference type="NCBI Taxonomy" id="330485"/>
    <lineage>
        <taxon>Eukaryota</taxon>
        <taxon>Viridiplantae</taxon>
        <taxon>Chlorophyta</taxon>
        <taxon>core chlorophytes</taxon>
        <taxon>Chlorophyceae</taxon>
        <taxon>CS clade</taxon>
        <taxon>Chlamydomonadales</taxon>
        <taxon>Volvocaceae</taxon>
        <taxon>Pleodorina</taxon>
    </lineage>
</organism>
<feature type="compositionally biased region" description="Gly residues" evidence="4">
    <location>
        <begin position="119"/>
        <end position="128"/>
    </location>
</feature>
<name>A0A9W6BDN9_9CHLO</name>
<dbReference type="InterPro" id="IPR001214">
    <property type="entry name" value="SET_dom"/>
</dbReference>
<dbReference type="PANTHER" id="PTHR45660">
    <property type="entry name" value="HISTONE-LYSINE N-METHYLTRANSFERASE SETMAR"/>
    <property type="match status" value="1"/>
</dbReference>
<comment type="caution">
    <text evidence="7">The sequence shown here is derived from an EMBL/GenBank/DDBJ whole genome shotgun (WGS) entry which is preliminary data.</text>
</comment>
<keyword evidence="8" id="KW-1185">Reference proteome</keyword>
<dbReference type="PANTHER" id="PTHR45660:SF13">
    <property type="entry name" value="HISTONE-LYSINE N-METHYLTRANSFERASE SETMAR"/>
    <property type="match status" value="1"/>
</dbReference>
<dbReference type="Pfam" id="PF00856">
    <property type="entry name" value="SET"/>
    <property type="match status" value="1"/>
</dbReference>
<accession>A0A9W6BDN9</accession>
<keyword evidence="2" id="KW-0808">Transferase</keyword>
<feature type="domain" description="Post-SET" evidence="6">
    <location>
        <begin position="393"/>
        <end position="409"/>
    </location>
</feature>
<dbReference type="GO" id="GO:0042054">
    <property type="term" value="F:histone methyltransferase activity"/>
    <property type="evidence" value="ECO:0007669"/>
    <property type="project" value="TreeGrafter"/>
</dbReference>
<evidence type="ECO:0008006" key="9">
    <source>
        <dbReference type="Google" id="ProtNLM"/>
    </source>
</evidence>
<dbReference type="SMART" id="SM00317">
    <property type="entry name" value="SET"/>
    <property type="match status" value="1"/>
</dbReference>
<keyword evidence="1" id="KW-0489">Methyltransferase</keyword>
<dbReference type="GO" id="GO:0032259">
    <property type="term" value="P:methylation"/>
    <property type="evidence" value="ECO:0007669"/>
    <property type="project" value="UniProtKB-KW"/>
</dbReference>
<dbReference type="InterPro" id="IPR051357">
    <property type="entry name" value="H3K9_HMTase_SUVAR3-9"/>
</dbReference>
<dbReference type="AlphaFoldDB" id="A0A9W6BDN9"/>
<dbReference type="InterPro" id="IPR003616">
    <property type="entry name" value="Post-SET_dom"/>
</dbReference>
<feature type="domain" description="SET" evidence="5">
    <location>
        <begin position="235"/>
        <end position="362"/>
    </location>
</feature>
<dbReference type="PROSITE" id="PS50280">
    <property type="entry name" value="SET"/>
    <property type="match status" value="1"/>
</dbReference>
<gene>
    <name evidence="7" type="primary">PLEST000268</name>
    <name evidence="7" type="ORF">PLESTB_000358300</name>
</gene>
<dbReference type="GO" id="GO:0003690">
    <property type="term" value="F:double-stranded DNA binding"/>
    <property type="evidence" value="ECO:0007669"/>
    <property type="project" value="TreeGrafter"/>
</dbReference>
<evidence type="ECO:0000259" key="5">
    <source>
        <dbReference type="PROSITE" id="PS50280"/>
    </source>
</evidence>
<feature type="region of interest" description="Disordered" evidence="4">
    <location>
        <begin position="119"/>
        <end position="139"/>
    </location>
</feature>
<sequence>MSRPTQACSFEQVVHVLLLHLPLNRDLVRLCTTCSVAVKLRRHLEALRLDFSLGAEPQYPIAVLAPPPSSLQPPVPPDFAYTTAFEPLAFGGGGLLADTGCDPSCVCCGGSGGNERGLNGSGEGGGSGADPNDSDQSQGPGWGLRCACGVAVPGGQRAYDPRVRGLLPALRTGSSTGCASVAYILECGPACACVAHTRGVRQVSGPRPRQSEGEAEAGASAGVCPARLTQRGVAVRLALRWTEDKGWGVVALEPIPAGRFVCLYGGEYLTTPQAEARLRAYDTGRQGHALLVVREVLPSGLALRINIDATSVGNVARFFNHSCDGGSMALVVVHRRGSFVPAVALFASRDVAVWEELTFAYGPPSKGRRGVRARAEAECDACVQAGSGDRAGESRPCRCGTSACLGYLPNEAV</sequence>
<evidence type="ECO:0000259" key="6">
    <source>
        <dbReference type="PROSITE" id="PS50868"/>
    </source>
</evidence>
<evidence type="ECO:0000256" key="3">
    <source>
        <dbReference type="ARBA" id="ARBA00022691"/>
    </source>
</evidence>
<evidence type="ECO:0000256" key="1">
    <source>
        <dbReference type="ARBA" id="ARBA00022603"/>
    </source>
</evidence>
<dbReference type="Gene3D" id="2.170.270.10">
    <property type="entry name" value="SET domain"/>
    <property type="match status" value="1"/>
</dbReference>
<reference evidence="7 8" key="1">
    <citation type="journal article" date="2023" name="Commun. Biol.">
        <title>Reorganization of the ancestral sex-determining regions during the evolution of trioecy in Pleodorina starrii.</title>
        <authorList>
            <person name="Takahashi K."/>
            <person name="Suzuki S."/>
            <person name="Kawai-Toyooka H."/>
            <person name="Yamamoto K."/>
            <person name="Hamaji T."/>
            <person name="Ootsuki R."/>
            <person name="Yamaguchi H."/>
            <person name="Kawachi M."/>
            <person name="Higashiyama T."/>
            <person name="Nozaki H."/>
        </authorList>
    </citation>
    <scope>NUCLEOTIDE SEQUENCE [LARGE SCALE GENOMIC DNA]</scope>
    <source>
        <strain evidence="7 8">NIES-4479</strain>
    </source>
</reference>
<evidence type="ECO:0000256" key="2">
    <source>
        <dbReference type="ARBA" id="ARBA00022679"/>
    </source>
</evidence>
<evidence type="ECO:0000256" key="4">
    <source>
        <dbReference type="SAM" id="MobiDB-lite"/>
    </source>
</evidence>
<dbReference type="EMBL" id="BRXU01000003">
    <property type="protein sequence ID" value="GLC50244.1"/>
    <property type="molecule type" value="Genomic_DNA"/>
</dbReference>
<proteinExistence type="predicted"/>
<evidence type="ECO:0000313" key="7">
    <source>
        <dbReference type="EMBL" id="GLC50244.1"/>
    </source>
</evidence>
<dbReference type="OrthoDB" id="5792673at2759"/>
<keyword evidence="3" id="KW-0949">S-adenosyl-L-methionine</keyword>
<dbReference type="InterPro" id="IPR046341">
    <property type="entry name" value="SET_dom_sf"/>
</dbReference>
<dbReference type="SUPFAM" id="SSF82199">
    <property type="entry name" value="SET domain"/>
    <property type="match status" value="1"/>
</dbReference>
<dbReference type="Proteomes" id="UP001165080">
    <property type="component" value="Unassembled WGS sequence"/>
</dbReference>
<dbReference type="PROSITE" id="PS50868">
    <property type="entry name" value="POST_SET"/>
    <property type="match status" value="1"/>
</dbReference>
<evidence type="ECO:0000313" key="8">
    <source>
        <dbReference type="Proteomes" id="UP001165080"/>
    </source>
</evidence>
<protein>
    <recommendedName>
        <fullName evidence="9">SET domain-containing protein</fullName>
    </recommendedName>
</protein>